<dbReference type="Proteomes" id="UP001595880">
    <property type="component" value="Unassembled WGS sequence"/>
</dbReference>
<sequence length="116" mass="13531">MNKETIEKCQQMLEDRKQEIIQQTEEVVEVFSEEAGELTPFNNHPADIGTELYERERDLTLDSYREQELEEINRALEAIDEGTYAYCVECGKEIDEERLLALPTTRFCINHASKSK</sequence>
<proteinExistence type="predicted"/>
<keyword evidence="1" id="KW-0479">Metal-binding</keyword>
<feature type="zinc finger region" description="dksA C4-type" evidence="4">
    <location>
        <begin position="87"/>
        <end position="111"/>
    </location>
</feature>
<dbReference type="Gene3D" id="1.20.120.910">
    <property type="entry name" value="DksA, coiled-coil domain"/>
    <property type="match status" value="1"/>
</dbReference>
<dbReference type="PANTHER" id="PTHR33823">
    <property type="entry name" value="RNA POLYMERASE-BINDING TRANSCRIPTION FACTOR DKSA-RELATED"/>
    <property type="match status" value="1"/>
</dbReference>
<name>A0ABV8W124_9BACI</name>
<keyword evidence="7" id="KW-1185">Reference proteome</keyword>
<gene>
    <name evidence="6" type="ORF">ACFOZ1_15385</name>
</gene>
<evidence type="ECO:0000313" key="7">
    <source>
        <dbReference type="Proteomes" id="UP001595880"/>
    </source>
</evidence>
<dbReference type="RefSeq" id="WP_390200700.1">
    <property type="nucleotide sequence ID" value="NZ_JBHSDV010000006.1"/>
</dbReference>
<accession>A0ABV8W124</accession>
<reference evidence="7" key="1">
    <citation type="journal article" date="2019" name="Int. J. Syst. Evol. Microbiol.">
        <title>The Global Catalogue of Microorganisms (GCM) 10K type strain sequencing project: providing services to taxonomists for standard genome sequencing and annotation.</title>
        <authorList>
            <consortium name="The Broad Institute Genomics Platform"/>
            <consortium name="The Broad Institute Genome Sequencing Center for Infectious Disease"/>
            <person name="Wu L."/>
            <person name="Ma J."/>
        </authorList>
    </citation>
    <scope>NUCLEOTIDE SEQUENCE [LARGE SCALE GENOMIC DNA]</scope>
    <source>
        <strain evidence="7">KACC 14058</strain>
    </source>
</reference>
<evidence type="ECO:0000313" key="6">
    <source>
        <dbReference type="EMBL" id="MFC4389163.1"/>
    </source>
</evidence>
<keyword evidence="2" id="KW-0863">Zinc-finger</keyword>
<comment type="caution">
    <text evidence="6">The sequence shown here is derived from an EMBL/GenBank/DDBJ whole genome shotgun (WGS) entry which is preliminary data.</text>
</comment>
<dbReference type="SUPFAM" id="SSF57716">
    <property type="entry name" value="Glucocorticoid receptor-like (DNA-binding domain)"/>
    <property type="match status" value="1"/>
</dbReference>
<evidence type="ECO:0000256" key="2">
    <source>
        <dbReference type="ARBA" id="ARBA00022771"/>
    </source>
</evidence>
<protein>
    <submittedName>
        <fullName evidence="6">TraR/DksA C4-type zinc finger protein</fullName>
    </submittedName>
</protein>
<dbReference type="Pfam" id="PF01258">
    <property type="entry name" value="zf-dskA_traR"/>
    <property type="match status" value="1"/>
</dbReference>
<dbReference type="InterPro" id="IPR000962">
    <property type="entry name" value="Znf_DskA_TraR"/>
</dbReference>
<evidence type="ECO:0000256" key="1">
    <source>
        <dbReference type="ARBA" id="ARBA00022723"/>
    </source>
</evidence>
<dbReference type="InterPro" id="IPR037187">
    <property type="entry name" value="DnaK_N"/>
</dbReference>
<evidence type="ECO:0000256" key="4">
    <source>
        <dbReference type="PROSITE-ProRule" id="PRU00510"/>
    </source>
</evidence>
<organism evidence="6 7">
    <name type="scientific">Gracilibacillus marinus</name>
    <dbReference type="NCBI Taxonomy" id="630535"/>
    <lineage>
        <taxon>Bacteria</taxon>
        <taxon>Bacillati</taxon>
        <taxon>Bacillota</taxon>
        <taxon>Bacilli</taxon>
        <taxon>Bacillales</taxon>
        <taxon>Bacillaceae</taxon>
        <taxon>Gracilibacillus</taxon>
    </lineage>
</organism>
<dbReference type="EMBL" id="JBHSDV010000006">
    <property type="protein sequence ID" value="MFC4389163.1"/>
    <property type="molecule type" value="Genomic_DNA"/>
</dbReference>
<evidence type="ECO:0000256" key="3">
    <source>
        <dbReference type="ARBA" id="ARBA00022833"/>
    </source>
</evidence>
<dbReference type="PROSITE" id="PS51128">
    <property type="entry name" value="ZF_DKSA_2"/>
    <property type="match status" value="1"/>
</dbReference>
<feature type="domain" description="Zinc finger DksA/TraR C4-type" evidence="5">
    <location>
        <begin position="82"/>
        <end position="110"/>
    </location>
</feature>
<evidence type="ECO:0000259" key="5">
    <source>
        <dbReference type="Pfam" id="PF01258"/>
    </source>
</evidence>
<dbReference type="SUPFAM" id="SSF109635">
    <property type="entry name" value="DnaK suppressor protein DksA, alpha-hairpin domain"/>
    <property type="match status" value="1"/>
</dbReference>
<dbReference type="PANTHER" id="PTHR33823:SF4">
    <property type="entry name" value="GENERAL STRESS PROTEIN 16O"/>
    <property type="match status" value="1"/>
</dbReference>
<keyword evidence="3" id="KW-0862">Zinc</keyword>